<dbReference type="InterPro" id="IPR020568">
    <property type="entry name" value="Ribosomal_Su5_D2-typ_SF"/>
</dbReference>
<dbReference type="PIRSF" id="PIRSF000676">
    <property type="entry name" value="Homoser_kin"/>
    <property type="match status" value="1"/>
</dbReference>
<dbReference type="InterPro" id="IPR006204">
    <property type="entry name" value="GHMP_kinase_N_dom"/>
</dbReference>
<evidence type="ECO:0000313" key="12">
    <source>
        <dbReference type="Proteomes" id="UP000012081"/>
    </source>
</evidence>
<keyword evidence="1 7" id="KW-0028">Amino-acid biosynthesis</keyword>
<dbReference type="GO" id="GO:0005524">
    <property type="term" value="F:ATP binding"/>
    <property type="evidence" value="ECO:0007669"/>
    <property type="project" value="UniProtKB-UniRule"/>
</dbReference>
<keyword evidence="2 7" id="KW-0808">Transferase</keyword>
<dbReference type="HAMAP" id="MF_00384">
    <property type="entry name" value="Homoser_kinase"/>
    <property type="match status" value="1"/>
</dbReference>
<dbReference type="AlphaFoldDB" id="M8EBA8"/>
<evidence type="ECO:0000256" key="8">
    <source>
        <dbReference type="NCBIfam" id="TIGR00191"/>
    </source>
</evidence>
<keyword evidence="7" id="KW-0963">Cytoplasm</keyword>
<evidence type="ECO:0000256" key="4">
    <source>
        <dbReference type="ARBA" id="ARBA00022741"/>
    </source>
</evidence>
<comment type="subcellular location">
    <subcellularLocation>
        <location evidence="7">Cytoplasm</location>
    </subcellularLocation>
</comment>
<dbReference type="GO" id="GO:0004413">
    <property type="term" value="F:homoserine kinase activity"/>
    <property type="evidence" value="ECO:0007669"/>
    <property type="project" value="UniProtKB-UniRule"/>
</dbReference>
<evidence type="ECO:0000256" key="1">
    <source>
        <dbReference type="ARBA" id="ARBA00022605"/>
    </source>
</evidence>
<keyword evidence="12" id="KW-1185">Reference proteome</keyword>
<dbReference type="Gene3D" id="3.30.70.890">
    <property type="entry name" value="GHMP kinase, C-terminal domain"/>
    <property type="match status" value="1"/>
</dbReference>
<dbReference type="SUPFAM" id="SSF55060">
    <property type="entry name" value="GHMP Kinase, C-terminal domain"/>
    <property type="match status" value="1"/>
</dbReference>
<dbReference type="GO" id="GO:0009088">
    <property type="term" value="P:threonine biosynthetic process"/>
    <property type="evidence" value="ECO:0007669"/>
    <property type="project" value="UniProtKB-UniRule"/>
</dbReference>
<organism evidence="11 12">
    <name type="scientific">Brevibacillus borstelensis AK1</name>
    <dbReference type="NCBI Taxonomy" id="1300222"/>
    <lineage>
        <taxon>Bacteria</taxon>
        <taxon>Bacillati</taxon>
        <taxon>Bacillota</taxon>
        <taxon>Bacilli</taxon>
        <taxon>Bacillales</taxon>
        <taxon>Paenibacillaceae</taxon>
        <taxon>Brevibacillus</taxon>
    </lineage>
</organism>
<evidence type="ECO:0000256" key="2">
    <source>
        <dbReference type="ARBA" id="ARBA00022679"/>
    </source>
</evidence>
<keyword evidence="3 7" id="KW-0791">Threonine biosynthesis</keyword>
<dbReference type="Pfam" id="PF00288">
    <property type="entry name" value="GHMP_kinases_N"/>
    <property type="match status" value="1"/>
</dbReference>
<feature type="domain" description="GHMP kinase C-terminal" evidence="10">
    <location>
        <begin position="209"/>
        <end position="279"/>
    </location>
</feature>
<evidence type="ECO:0000256" key="7">
    <source>
        <dbReference type="HAMAP-Rule" id="MF_00384"/>
    </source>
</evidence>
<dbReference type="GeneID" id="89500784"/>
<gene>
    <name evidence="7" type="primary">thrB</name>
    <name evidence="11" type="ORF">I532_08372</name>
</gene>
<comment type="similarity">
    <text evidence="7">Belongs to the GHMP kinase family. Homoserine kinase subfamily.</text>
</comment>
<accession>M8EBA8</accession>
<evidence type="ECO:0000256" key="5">
    <source>
        <dbReference type="ARBA" id="ARBA00022777"/>
    </source>
</evidence>
<comment type="pathway">
    <text evidence="7">Amino-acid biosynthesis; L-threonine biosynthesis; L-threonine from L-aspartate: step 4/5.</text>
</comment>
<dbReference type="RefSeq" id="WP_003387596.1">
    <property type="nucleotide sequence ID" value="NZ_APBN01000003.1"/>
</dbReference>
<dbReference type="PANTHER" id="PTHR20861">
    <property type="entry name" value="HOMOSERINE/4-DIPHOSPHOCYTIDYL-2-C-METHYL-D-ERYTHRITOL KINASE"/>
    <property type="match status" value="1"/>
</dbReference>
<comment type="catalytic activity">
    <reaction evidence="7">
        <text>L-homoserine + ATP = O-phospho-L-homoserine + ADP + H(+)</text>
        <dbReference type="Rhea" id="RHEA:13985"/>
        <dbReference type="ChEBI" id="CHEBI:15378"/>
        <dbReference type="ChEBI" id="CHEBI:30616"/>
        <dbReference type="ChEBI" id="CHEBI:57476"/>
        <dbReference type="ChEBI" id="CHEBI:57590"/>
        <dbReference type="ChEBI" id="CHEBI:456216"/>
        <dbReference type="EC" id="2.7.1.39"/>
    </reaction>
</comment>
<dbReference type="EC" id="2.7.1.39" evidence="7 8"/>
<protein>
    <recommendedName>
        <fullName evidence="7 8">Homoserine kinase</fullName>
        <shortName evidence="7">HK</shortName>
        <shortName evidence="7">HSK</shortName>
        <ecNumber evidence="7 8">2.7.1.39</ecNumber>
    </recommendedName>
</protein>
<dbReference type="NCBIfam" id="NF002288">
    <property type="entry name" value="PRK01212.1-4"/>
    <property type="match status" value="1"/>
</dbReference>
<dbReference type="InterPro" id="IPR000870">
    <property type="entry name" value="Homoserine_kinase"/>
</dbReference>
<dbReference type="SUPFAM" id="SSF54211">
    <property type="entry name" value="Ribosomal protein S5 domain 2-like"/>
    <property type="match status" value="1"/>
</dbReference>
<dbReference type="PATRIC" id="fig|1300222.3.peg.1722"/>
<dbReference type="PANTHER" id="PTHR20861:SF1">
    <property type="entry name" value="HOMOSERINE KINASE"/>
    <property type="match status" value="1"/>
</dbReference>
<feature type="binding site" evidence="7">
    <location>
        <begin position="91"/>
        <end position="101"/>
    </location>
    <ligand>
        <name>ATP</name>
        <dbReference type="ChEBI" id="CHEBI:30616"/>
    </ligand>
</feature>
<dbReference type="InterPro" id="IPR014721">
    <property type="entry name" value="Ribsml_uS5_D2-typ_fold_subgr"/>
</dbReference>
<comment type="caution">
    <text evidence="11">The sequence shown here is derived from an EMBL/GenBank/DDBJ whole genome shotgun (WGS) entry which is preliminary data.</text>
</comment>
<keyword evidence="6 7" id="KW-0067">ATP-binding</keyword>
<dbReference type="EMBL" id="APBN01000003">
    <property type="protein sequence ID" value="EMT52780.1"/>
    <property type="molecule type" value="Genomic_DNA"/>
</dbReference>
<dbReference type="InterPro" id="IPR036554">
    <property type="entry name" value="GHMP_kinase_C_sf"/>
</dbReference>
<name>M8EBA8_9BACL</name>
<dbReference type="PRINTS" id="PR00958">
    <property type="entry name" value="HOMSERKINASE"/>
</dbReference>
<dbReference type="STRING" id="1300222.I532_08372"/>
<comment type="function">
    <text evidence="7">Catalyzes the ATP-dependent phosphorylation of L-homoserine to L-homoserine phosphate.</text>
</comment>
<proteinExistence type="inferred from homology"/>
<dbReference type="UniPathway" id="UPA00050">
    <property type="reaction ID" value="UER00064"/>
</dbReference>
<evidence type="ECO:0000259" key="9">
    <source>
        <dbReference type="Pfam" id="PF00288"/>
    </source>
</evidence>
<evidence type="ECO:0000256" key="6">
    <source>
        <dbReference type="ARBA" id="ARBA00022840"/>
    </source>
</evidence>
<dbReference type="Pfam" id="PF08544">
    <property type="entry name" value="GHMP_kinases_C"/>
    <property type="match status" value="1"/>
</dbReference>
<keyword evidence="5 7" id="KW-0418">Kinase</keyword>
<sequence>MMESRSQVRVNVPASTANMGPGFDTIGMAFQLYSSVEIAVAETTAIELIGPEMQGLPADKSNLLYEVAAGLFREAGQSAPELYIRAASDAPLTRGLGSSAAAIAGALVAANHLLGEPYTRDELFRMGTLLEGHPDNIGASLFGGVVVATMPEEKHQAIPYVRLDPPDELKTLAIIPDFPLSTEKARNVLPQMYSKQDVIYNVGHSSLLVAALAQGRLDLLSQAMKDRMHQPYRAELVPGLSEILEGAAESGALGATLSGAGPTILCFYQTEEDLHNLSGFIESVMSKHGVSYRAMQLKPDKHGAQVVFEER</sequence>
<evidence type="ECO:0000259" key="10">
    <source>
        <dbReference type="Pfam" id="PF08544"/>
    </source>
</evidence>
<reference evidence="11 12" key="1">
    <citation type="submission" date="2013-03" db="EMBL/GenBank/DDBJ databases">
        <title>Assembly of a new bacterial strain Brevibacillus borstelensis AK1.</title>
        <authorList>
            <person name="Rajan I."/>
            <person name="PoliReddy D."/>
            <person name="Sugumar T."/>
            <person name="Rathinam K."/>
            <person name="Alqarawi S."/>
            <person name="Khalil A.B."/>
            <person name="Sivakumar N."/>
        </authorList>
    </citation>
    <scope>NUCLEOTIDE SEQUENCE [LARGE SCALE GENOMIC DNA]</scope>
    <source>
        <strain evidence="11 12">AK1</strain>
    </source>
</reference>
<evidence type="ECO:0000256" key="3">
    <source>
        <dbReference type="ARBA" id="ARBA00022697"/>
    </source>
</evidence>
<dbReference type="Gene3D" id="3.30.230.10">
    <property type="match status" value="1"/>
</dbReference>
<dbReference type="NCBIfam" id="TIGR00191">
    <property type="entry name" value="thrB"/>
    <property type="match status" value="1"/>
</dbReference>
<evidence type="ECO:0000313" key="11">
    <source>
        <dbReference type="EMBL" id="EMT52780.1"/>
    </source>
</evidence>
<feature type="domain" description="GHMP kinase N-terminal" evidence="9">
    <location>
        <begin position="62"/>
        <end position="144"/>
    </location>
</feature>
<keyword evidence="4 7" id="KW-0547">Nucleotide-binding</keyword>
<dbReference type="GO" id="GO:0005737">
    <property type="term" value="C:cytoplasm"/>
    <property type="evidence" value="ECO:0007669"/>
    <property type="project" value="UniProtKB-SubCell"/>
</dbReference>
<dbReference type="InterPro" id="IPR013750">
    <property type="entry name" value="GHMP_kinase_C_dom"/>
</dbReference>
<dbReference type="Proteomes" id="UP000012081">
    <property type="component" value="Unassembled WGS sequence"/>
</dbReference>